<gene>
    <name evidence="2" type="ORF">HNI00_05835</name>
</gene>
<organism evidence="2">
    <name type="scientific">Thermoleptolyngbya oregonensis NK1-22</name>
    <dbReference type="NCBI Taxonomy" id="2547457"/>
    <lineage>
        <taxon>Bacteria</taxon>
        <taxon>Bacillati</taxon>
        <taxon>Cyanobacteriota</taxon>
        <taxon>Cyanophyceae</taxon>
        <taxon>Oculatellales</taxon>
        <taxon>Oculatellaceae</taxon>
        <taxon>Thermoleptolyngbya</taxon>
    </lineage>
</organism>
<dbReference type="RefSeq" id="WP_316791509.1">
    <property type="nucleotide sequence ID" value="NZ_CP053540.1"/>
</dbReference>
<dbReference type="AlphaFoldDB" id="A0AA96Y6E6"/>
<feature type="region of interest" description="Disordered" evidence="1">
    <location>
        <begin position="24"/>
        <end position="43"/>
    </location>
</feature>
<feature type="compositionally biased region" description="Basic residues" evidence="1">
    <location>
        <begin position="27"/>
        <end position="43"/>
    </location>
</feature>
<evidence type="ECO:0000256" key="1">
    <source>
        <dbReference type="SAM" id="MobiDB-lite"/>
    </source>
</evidence>
<evidence type="ECO:0000313" key="2">
    <source>
        <dbReference type="EMBL" id="WOB42723.1"/>
    </source>
</evidence>
<sequence length="83" mass="9744">MPRRTSPNDLQHWEDASDLEHLVVDKRSHKRATPAKGRRRNRRYEKRLLNHYLENSDDLELGLDALNPKSSIQNRQSIGPTED</sequence>
<accession>A0AA96Y6E6</accession>
<proteinExistence type="predicted"/>
<dbReference type="KEGG" id="tog:HNI00_05835"/>
<name>A0AA96Y6E6_9CYAN</name>
<reference evidence="2" key="1">
    <citation type="submission" date="2020-05" db="EMBL/GenBank/DDBJ databases">
        <authorList>
            <person name="Zhu T."/>
            <person name="Keshari N."/>
            <person name="Lu X."/>
        </authorList>
    </citation>
    <scope>NUCLEOTIDE SEQUENCE</scope>
    <source>
        <strain evidence="2">NK1-22</strain>
    </source>
</reference>
<dbReference type="EMBL" id="CP053540">
    <property type="protein sequence ID" value="WOB42723.1"/>
    <property type="molecule type" value="Genomic_DNA"/>
</dbReference>
<protein>
    <submittedName>
        <fullName evidence="2">Uncharacterized protein</fullName>
    </submittedName>
</protein>